<reference evidence="2 3" key="1">
    <citation type="submission" date="2024-08" db="EMBL/GenBank/DDBJ databases">
        <title>Gnathostoma spinigerum genome.</title>
        <authorList>
            <person name="Gonzalez-Bertolin B."/>
            <person name="Monzon S."/>
            <person name="Zaballos A."/>
            <person name="Jimenez P."/>
            <person name="Dekumyoy P."/>
            <person name="Varona S."/>
            <person name="Cuesta I."/>
            <person name="Sumanam S."/>
            <person name="Adisakwattana P."/>
            <person name="Gasser R.B."/>
            <person name="Hernandez-Gonzalez A."/>
            <person name="Young N.D."/>
            <person name="Perteguer M.J."/>
        </authorList>
    </citation>
    <scope>NUCLEOTIDE SEQUENCE [LARGE SCALE GENOMIC DNA]</scope>
    <source>
        <strain evidence="2">AL3</strain>
        <tissue evidence="2">Liver</tissue>
    </source>
</reference>
<feature type="compositionally biased region" description="Basic and acidic residues" evidence="1">
    <location>
        <begin position="205"/>
        <end position="231"/>
    </location>
</feature>
<feature type="non-terminal residue" evidence="2">
    <location>
        <position position="280"/>
    </location>
</feature>
<evidence type="ECO:0000256" key="1">
    <source>
        <dbReference type="SAM" id="MobiDB-lite"/>
    </source>
</evidence>
<accession>A0ABD6EPG8</accession>
<sequence>MDIRNFFGGKDGTSSLSRERKQKGSPSPLKKEKKRSVRITKEDAISLSSEESNGENPIPSSVRRKLRDPKVKRPKKIVLSSDDDDLPPSASQSRPLKAVSKSISEHQRTHKSASLPRLPTENAIYAKGYDDEESRISNKSGNDVAMESDEEEDFVPAPTSSRRKRGRTPPGQSKLAFSKKTTKTISREAATEKVQTLEKISASDFFKKQKRNDDDKDVEELPPKPSPEKRGNLLKPCSPRRSPRKTVEDSKPEGPSISKQKFSPSKSEKSKHHKCFEDTS</sequence>
<name>A0ABD6EPG8_9BILA</name>
<evidence type="ECO:0000313" key="2">
    <source>
        <dbReference type="EMBL" id="MFH4978572.1"/>
    </source>
</evidence>
<dbReference type="Proteomes" id="UP001608902">
    <property type="component" value="Unassembled WGS sequence"/>
</dbReference>
<protein>
    <submittedName>
        <fullName evidence="2">Uncharacterized protein</fullName>
    </submittedName>
</protein>
<feature type="compositionally biased region" description="Basic residues" evidence="1">
    <location>
        <begin position="62"/>
        <end position="76"/>
    </location>
</feature>
<comment type="caution">
    <text evidence="2">The sequence shown here is derived from an EMBL/GenBank/DDBJ whole genome shotgun (WGS) entry which is preliminary data.</text>
</comment>
<feature type="region of interest" description="Disordered" evidence="1">
    <location>
        <begin position="1"/>
        <end position="280"/>
    </location>
</feature>
<proteinExistence type="predicted"/>
<feature type="compositionally biased region" description="Polar residues" evidence="1">
    <location>
        <begin position="46"/>
        <end position="59"/>
    </location>
</feature>
<evidence type="ECO:0000313" key="3">
    <source>
        <dbReference type="Proteomes" id="UP001608902"/>
    </source>
</evidence>
<gene>
    <name evidence="2" type="ORF">AB6A40_005281</name>
</gene>
<keyword evidence="3" id="KW-1185">Reference proteome</keyword>
<dbReference type="EMBL" id="JBGFUD010003305">
    <property type="protein sequence ID" value="MFH4978572.1"/>
    <property type="molecule type" value="Genomic_DNA"/>
</dbReference>
<dbReference type="AlphaFoldDB" id="A0ABD6EPG8"/>
<organism evidence="2 3">
    <name type="scientific">Gnathostoma spinigerum</name>
    <dbReference type="NCBI Taxonomy" id="75299"/>
    <lineage>
        <taxon>Eukaryota</taxon>
        <taxon>Metazoa</taxon>
        <taxon>Ecdysozoa</taxon>
        <taxon>Nematoda</taxon>
        <taxon>Chromadorea</taxon>
        <taxon>Rhabditida</taxon>
        <taxon>Spirurina</taxon>
        <taxon>Gnathostomatomorpha</taxon>
        <taxon>Gnathostomatoidea</taxon>
        <taxon>Gnathostomatidae</taxon>
        <taxon>Gnathostoma</taxon>
    </lineage>
</organism>